<dbReference type="EMBL" id="SGPL01000691">
    <property type="protein sequence ID" value="THH08527.1"/>
    <property type="molecule type" value="Genomic_DNA"/>
</dbReference>
<dbReference type="Pfam" id="PF14214">
    <property type="entry name" value="Helitron_like_N"/>
    <property type="match status" value="1"/>
</dbReference>
<evidence type="ECO:0000313" key="3">
    <source>
        <dbReference type="Proteomes" id="UP000310158"/>
    </source>
</evidence>
<feature type="non-terminal residue" evidence="2">
    <location>
        <position position="1"/>
    </location>
</feature>
<evidence type="ECO:0000313" key="2">
    <source>
        <dbReference type="EMBL" id="THH08527.1"/>
    </source>
</evidence>
<organism evidence="2 3">
    <name type="scientific">Bondarzewia mesenterica</name>
    <dbReference type="NCBI Taxonomy" id="1095465"/>
    <lineage>
        <taxon>Eukaryota</taxon>
        <taxon>Fungi</taxon>
        <taxon>Dikarya</taxon>
        <taxon>Basidiomycota</taxon>
        <taxon>Agaricomycotina</taxon>
        <taxon>Agaricomycetes</taxon>
        <taxon>Russulales</taxon>
        <taxon>Bondarzewiaceae</taxon>
        <taxon>Bondarzewia</taxon>
    </lineage>
</organism>
<reference evidence="2 3" key="1">
    <citation type="submission" date="2019-02" db="EMBL/GenBank/DDBJ databases">
        <title>Genome sequencing of the rare red list fungi Bondarzewia mesenterica.</title>
        <authorList>
            <person name="Buettner E."/>
            <person name="Kellner H."/>
        </authorList>
    </citation>
    <scope>NUCLEOTIDE SEQUENCE [LARGE SCALE GENOMIC DNA]</scope>
    <source>
        <strain evidence="2 3">DSM 108281</strain>
    </source>
</reference>
<dbReference type="Proteomes" id="UP000310158">
    <property type="component" value="Unassembled WGS sequence"/>
</dbReference>
<name>A0A4S4LAI0_9AGAM</name>
<gene>
    <name evidence="2" type="ORF">EW146_g8956</name>
</gene>
<sequence length="295" mass="33003">EARLATLPEDDVPHEVVANIKHSTDVGILDQECDTCLPSEDTQAGVDEMEIDVEETCDMDTSDSVLAQVSPLQVSSTVNTDLSNVSASDFMLYGLFTITVFVCMRRFPLWHSGLISDVKQREALRSARIQMRRKNFDADARLLTSITRENLIKAQEEEDANQMLSDPAVRLLRKHVNATAARVKGSDSARHQLRRQIWSTSVEKGPPTMWITINPCDLHDPTAQIFAGERIDMDNFVTTLGPDKVKRAENIAKDPYAAAKFFHFSIKTIMETLFQTRVSEGERMDSGKGVFGKVV</sequence>
<accession>A0A4S4LAI0</accession>
<keyword evidence="3" id="KW-1185">Reference proteome</keyword>
<dbReference type="InterPro" id="IPR025476">
    <property type="entry name" value="Helitron_helicase-like"/>
</dbReference>
<evidence type="ECO:0000259" key="1">
    <source>
        <dbReference type="Pfam" id="PF14214"/>
    </source>
</evidence>
<dbReference type="OrthoDB" id="432234at2759"/>
<comment type="caution">
    <text evidence="2">The sequence shown here is derived from an EMBL/GenBank/DDBJ whole genome shotgun (WGS) entry which is preliminary data.</text>
</comment>
<protein>
    <recommendedName>
        <fullName evidence="1">Helitron helicase-like domain-containing protein</fullName>
    </recommendedName>
</protein>
<dbReference type="AlphaFoldDB" id="A0A4S4LAI0"/>
<proteinExistence type="predicted"/>
<feature type="domain" description="Helitron helicase-like" evidence="1">
    <location>
        <begin position="115"/>
        <end position="294"/>
    </location>
</feature>